<gene>
    <name evidence="9" type="ORF">CJ030_MR6G019741</name>
</gene>
<keyword evidence="7" id="KW-0576">Peroxisome</keyword>
<dbReference type="OrthoDB" id="411017at2759"/>
<evidence type="ECO:0000256" key="1">
    <source>
        <dbReference type="ARBA" id="ARBA00002503"/>
    </source>
</evidence>
<dbReference type="InterPro" id="IPR008733">
    <property type="entry name" value="PEX11"/>
</dbReference>
<protein>
    <submittedName>
        <fullName evidence="9">Peroxisomal membrane protein 11-4</fullName>
    </submittedName>
</protein>
<proteinExistence type="inferred from homology"/>
<dbReference type="Pfam" id="PF05648">
    <property type="entry name" value="PEX11"/>
    <property type="match status" value="1"/>
</dbReference>
<feature type="compositionally biased region" description="Polar residues" evidence="8">
    <location>
        <begin position="587"/>
        <end position="604"/>
    </location>
</feature>
<keyword evidence="6" id="KW-0472">Membrane</keyword>
<accession>A0A6A1VGD6</accession>
<reference evidence="9 10" key="1">
    <citation type="journal article" date="2019" name="Plant Biotechnol. J.">
        <title>The red bayberry genome and genetic basis of sex determination.</title>
        <authorList>
            <person name="Jia H.M."/>
            <person name="Jia H.J."/>
            <person name="Cai Q.L."/>
            <person name="Wang Y."/>
            <person name="Zhao H.B."/>
            <person name="Yang W.F."/>
            <person name="Wang G.Y."/>
            <person name="Li Y.H."/>
            <person name="Zhan D.L."/>
            <person name="Shen Y.T."/>
            <person name="Niu Q.F."/>
            <person name="Chang L."/>
            <person name="Qiu J."/>
            <person name="Zhao L."/>
            <person name="Xie H.B."/>
            <person name="Fu W.Y."/>
            <person name="Jin J."/>
            <person name="Li X.W."/>
            <person name="Jiao Y."/>
            <person name="Zhou C.C."/>
            <person name="Tu T."/>
            <person name="Chai C.Y."/>
            <person name="Gao J.L."/>
            <person name="Fan L.J."/>
            <person name="van de Weg E."/>
            <person name="Wang J.Y."/>
            <person name="Gao Z.S."/>
        </authorList>
    </citation>
    <scope>NUCLEOTIDE SEQUENCE [LARGE SCALE GENOMIC DNA]</scope>
    <source>
        <tissue evidence="9">Leaves</tissue>
    </source>
</reference>
<evidence type="ECO:0000256" key="7">
    <source>
        <dbReference type="ARBA" id="ARBA00023140"/>
    </source>
</evidence>
<evidence type="ECO:0000256" key="4">
    <source>
        <dbReference type="ARBA" id="ARBA00011340"/>
    </source>
</evidence>
<feature type="region of interest" description="Disordered" evidence="8">
    <location>
        <begin position="329"/>
        <end position="354"/>
    </location>
</feature>
<comment type="function">
    <text evidence="1">Involved in peroxisomal proliferation. Promotes peroxisomal duplication, aggregation or elongation without fission.</text>
</comment>
<name>A0A6A1VGD6_9ROSI</name>
<feature type="region of interest" description="Disordered" evidence="8">
    <location>
        <begin position="572"/>
        <end position="604"/>
    </location>
</feature>
<evidence type="ECO:0000256" key="8">
    <source>
        <dbReference type="SAM" id="MobiDB-lite"/>
    </source>
</evidence>
<dbReference type="Pfam" id="PF04749">
    <property type="entry name" value="PLAC8"/>
    <property type="match status" value="1"/>
</dbReference>
<keyword evidence="10" id="KW-1185">Reference proteome</keyword>
<dbReference type="GO" id="GO:0044375">
    <property type="term" value="P:regulation of peroxisome size"/>
    <property type="evidence" value="ECO:0007669"/>
    <property type="project" value="UniProtKB-ARBA"/>
</dbReference>
<evidence type="ECO:0000256" key="5">
    <source>
        <dbReference type="ARBA" id="ARBA00022593"/>
    </source>
</evidence>
<sequence length="604" mass="67785">MNDRVDKLVIFLAKRDGIDKLVKTFQYVSKIVHWHAEATHPDIAQRAKHWEVASGLSRKAFRSGRFLTGFNGLRRNPGSTPTLRFLAVLANAGEMVYFFFDHFLWLSRIGTLDPKLARKASFVSASGEAFGYIFFIISDFIIIREGIEAERKLITSQEESKDAKQSIDKIKADRVMRLMAVAANVADFIIALADIEPNPFCNHAVTLGISGLVSAWAGCYENWQQRTDGIVLETDPDLGPHVLPVMFQNIIKLLHHPKLNVSGNGESEDVRGRDVEIMYWCRRRGGAEMLFTVHIKALKESSGYKKEKKKSLKASNRCIGRLNLTRGQSQVQGTVKGVEPDTHSGSYLPSRNPRKTSRIRLSSWVPISNGFSEMEDGTAQSRYVKLTKDQAPLEDIKPGELNQPIEVPQLGVHKCNECGQPLPESFQPPADEPWTTGIFGCAEDRESCLMGLFCPCVLFGRNVERLREDITWTKPCMCHAICEGGIALAGTASLVVLTHHFSFESFLFGWWMCGYTQVFRQSLQKKYHLKNSPCDPCLVHCCMHSCALCQEHREMKGRLSDDVVMPMTVVNPPPVQEMKPPEENRDSAQSSAKNGHTNLEMQAL</sequence>
<keyword evidence="5" id="KW-0962">Peroxisome biogenesis</keyword>
<dbReference type="AlphaFoldDB" id="A0A6A1VGD6"/>
<dbReference type="Proteomes" id="UP000516437">
    <property type="component" value="Chromosome 6"/>
</dbReference>
<evidence type="ECO:0000313" key="9">
    <source>
        <dbReference type="EMBL" id="KAB1210868.1"/>
    </source>
</evidence>
<comment type="similarity">
    <text evidence="3">Belongs to the peroxin-11 family.</text>
</comment>
<dbReference type="GO" id="GO:0016559">
    <property type="term" value="P:peroxisome fission"/>
    <property type="evidence" value="ECO:0007669"/>
    <property type="project" value="InterPro"/>
</dbReference>
<dbReference type="PANTHER" id="PTHR12652">
    <property type="entry name" value="PEROXISOMAL BIOGENESIS FACTOR 11"/>
    <property type="match status" value="1"/>
</dbReference>
<organism evidence="9 10">
    <name type="scientific">Morella rubra</name>
    <name type="common">Chinese bayberry</name>
    <dbReference type="NCBI Taxonomy" id="262757"/>
    <lineage>
        <taxon>Eukaryota</taxon>
        <taxon>Viridiplantae</taxon>
        <taxon>Streptophyta</taxon>
        <taxon>Embryophyta</taxon>
        <taxon>Tracheophyta</taxon>
        <taxon>Spermatophyta</taxon>
        <taxon>Magnoliopsida</taxon>
        <taxon>eudicotyledons</taxon>
        <taxon>Gunneridae</taxon>
        <taxon>Pentapetalae</taxon>
        <taxon>rosids</taxon>
        <taxon>fabids</taxon>
        <taxon>Fagales</taxon>
        <taxon>Myricaceae</taxon>
        <taxon>Morella</taxon>
    </lineage>
</organism>
<evidence type="ECO:0000313" key="10">
    <source>
        <dbReference type="Proteomes" id="UP000516437"/>
    </source>
</evidence>
<comment type="caution">
    <text evidence="9">The sequence shown here is derived from an EMBL/GenBank/DDBJ whole genome shotgun (WGS) entry which is preliminary data.</text>
</comment>
<dbReference type="GO" id="GO:0005778">
    <property type="term" value="C:peroxisomal membrane"/>
    <property type="evidence" value="ECO:0007669"/>
    <property type="project" value="UniProtKB-SubCell"/>
</dbReference>
<dbReference type="PANTHER" id="PTHR12652:SF17">
    <property type="entry name" value="PEROXISOMAL MEMBRANE PROTEIN 11B"/>
    <property type="match status" value="1"/>
</dbReference>
<evidence type="ECO:0000256" key="3">
    <source>
        <dbReference type="ARBA" id="ARBA00008194"/>
    </source>
</evidence>
<evidence type="ECO:0000256" key="2">
    <source>
        <dbReference type="ARBA" id="ARBA00004585"/>
    </source>
</evidence>
<comment type="subunit">
    <text evidence="4">Homooligomer. Interacts with ARC5 and FIS1B on peroxisomes.</text>
</comment>
<dbReference type="NCBIfam" id="TIGR01571">
    <property type="entry name" value="A_thal_Cys_rich"/>
    <property type="match status" value="1"/>
</dbReference>
<dbReference type="InterPro" id="IPR006461">
    <property type="entry name" value="PLAC_motif_containing"/>
</dbReference>
<dbReference type="GO" id="GO:0042802">
    <property type="term" value="F:identical protein binding"/>
    <property type="evidence" value="ECO:0007669"/>
    <property type="project" value="UniProtKB-ARBA"/>
</dbReference>
<dbReference type="EMBL" id="RXIC02000024">
    <property type="protein sequence ID" value="KAB1210868.1"/>
    <property type="molecule type" value="Genomic_DNA"/>
</dbReference>
<evidence type="ECO:0000256" key="6">
    <source>
        <dbReference type="ARBA" id="ARBA00023136"/>
    </source>
</evidence>
<comment type="subcellular location">
    <subcellularLocation>
        <location evidence="2">Peroxisome membrane</location>
        <topology evidence="2">Multi-pass membrane protein</topology>
    </subcellularLocation>
</comment>